<dbReference type="HOGENOM" id="CLU_191946_0_0_4"/>
<protein>
    <submittedName>
        <fullName evidence="2">Vir-repressed protein</fullName>
    </submittedName>
</protein>
<name>V8QP52_9BURK</name>
<evidence type="ECO:0000313" key="3">
    <source>
        <dbReference type="Proteomes" id="UP000018733"/>
    </source>
</evidence>
<evidence type="ECO:0000256" key="1">
    <source>
        <dbReference type="SAM" id="MobiDB-lite"/>
    </source>
</evidence>
<dbReference type="Proteomes" id="UP000018733">
    <property type="component" value="Unassembled WGS sequence"/>
</dbReference>
<accession>V8QP52</accession>
<feature type="compositionally biased region" description="Basic residues" evidence="1">
    <location>
        <begin position="33"/>
        <end position="42"/>
    </location>
</feature>
<gene>
    <name evidence="2" type="ORF">W822_17650</name>
</gene>
<dbReference type="PROSITE" id="PS51257">
    <property type="entry name" value="PROKAR_LIPOPROTEIN"/>
    <property type="match status" value="1"/>
</dbReference>
<dbReference type="AlphaFoldDB" id="V8QP52"/>
<dbReference type="EMBL" id="AYXT01000012">
    <property type="protein sequence ID" value="ETF01103.1"/>
    <property type="molecule type" value="Genomic_DNA"/>
</dbReference>
<comment type="caution">
    <text evidence="2">The sequence shown here is derived from an EMBL/GenBank/DDBJ whole genome shotgun (WGS) entry which is preliminary data.</text>
</comment>
<organism evidence="2 3">
    <name type="scientific">Advenella kashmirensis W13003</name>
    <dbReference type="NCBI Taxonomy" id="1424334"/>
    <lineage>
        <taxon>Bacteria</taxon>
        <taxon>Pseudomonadati</taxon>
        <taxon>Pseudomonadota</taxon>
        <taxon>Betaproteobacteria</taxon>
        <taxon>Burkholderiales</taxon>
        <taxon>Alcaligenaceae</taxon>
    </lineage>
</organism>
<dbReference type="PATRIC" id="fig|1424334.3.peg.3549"/>
<reference evidence="2 3" key="1">
    <citation type="journal article" date="2014" name="Genome Announc.">
        <title>Draft Genome Sequence of Advenella kashmirensis Strain W13003, a Polycyclic Aromatic Hydrocarbon-Degrading Bacterium.</title>
        <authorList>
            <person name="Wang X."/>
            <person name="Jin D."/>
            <person name="Zhou L."/>
            <person name="Wu L."/>
            <person name="An W."/>
            <person name="Zhao L."/>
        </authorList>
    </citation>
    <scope>NUCLEOTIDE SEQUENCE [LARGE SCALE GENOMIC DNA]</scope>
    <source>
        <strain evidence="2 3">W13003</strain>
    </source>
</reference>
<dbReference type="RefSeq" id="WP_024006467.1">
    <property type="nucleotide sequence ID" value="NZ_KI650981.1"/>
</dbReference>
<keyword evidence="3" id="KW-1185">Reference proteome</keyword>
<sequence length="55" mass="6064">MKKMIIVASLLTLFMSGCVVHDRHHGYRDGYHGKKSNGHGHGRFCPPGQAKKGNC</sequence>
<proteinExistence type="predicted"/>
<feature type="region of interest" description="Disordered" evidence="1">
    <location>
        <begin position="31"/>
        <end position="55"/>
    </location>
</feature>
<evidence type="ECO:0000313" key="2">
    <source>
        <dbReference type="EMBL" id="ETF01103.1"/>
    </source>
</evidence>